<gene>
    <name evidence="7" type="ORF">SAMN02745219_01766</name>
</gene>
<dbReference type="FunFam" id="3.40.50.300:FF:000006">
    <property type="entry name" value="DNA-binding transcriptional regulator NtrC"/>
    <property type="match status" value="1"/>
</dbReference>
<keyword evidence="1" id="KW-0547">Nucleotide-binding</keyword>
<dbReference type="Pfam" id="PF02954">
    <property type="entry name" value="HTH_8"/>
    <property type="match status" value="1"/>
</dbReference>
<evidence type="ECO:0000313" key="7">
    <source>
        <dbReference type="EMBL" id="SHJ10377.1"/>
    </source>
</evidence>
<protein>
    <submittedName>
        <fullName evidence="7">GAF domain-containing protein</fullName>
    </submittedName>
</protein>
<dbReference type="GO" id="GO:0043565">
    <property type="term" value="F:sequence-specific DNA binding"/>
    <property type="evidence" value="ECO:0007669"/>
    <property type="project" value="InterPro"/>
</dbReference>
<keyword evidence="4" id="KW-0238">DNA-binding</keyword>
<dbReference type="PROSITE" id="PS50045">
    <property type="entry name" value="SIGMA54_INTERACT_4"/>
    <property type="match status" value="1"/>
</dbReference>
<dbReference type="Gene3D" id="1.10.8.60">
    <property type="match status" value="1"/>
</dbReference>
<dbReference type="SUPFAM" id="SSF55781">
    <property type="entry name" value="GAF domain-like"/>
    <property type="match status" value="1"/>
</dbReference>
<keyword evidence="2" id="KW-0067">ATP-binding</keyword>
<evidence type="ECO:0000256" key="4">
    <source>
        <dbReference type="ARBA" id="ARBA00023125"/>
    </source>
</evidence>
<dbReference type="CDD" id="cd00009">
    <property type="entry name" value="AAA"/>
    <property type="match status" value="1"/>
</dbReference>
<reference evidence="8" key="1">
    <citation type="submission" date="2016-11" db="EMBL/GenBank/DDBJ databases">
        <authorList>
            <person name="Varghese N."/>
            <person name="Submissions S."/>
        </authorList>
    </citation>
    <scope>NUCLEOTIDE SEQUENCE [LARGE SCALE GENOMIC DNA]</scope>
    <source>
        <strain evidence="8">DSM 16057</strain>
    </source>
</reference>
<dbReference type="Proteomes" id="UP000184529">
    <property type="component" value="Unassembled WGS sequence"/>
</dbReference>
<dbReference type="InterPro" id="IPR003018">
    <property type="entry name" value="GAF"/>
</dbReference>
<dbReference type="Gene3D" id="3.30.450.40">
    <property type="match status" value="1"/>
</dbReference>
<sequence>MSTSPQLAVQKRMVKNWERFINSGTLDLCDVRSTVATSWQRCKIAGVNPVGGICKRILSDNRIEQLEEENKMLLDVARPIIKSVYNIVQGSGFMVVLTNSEGIILETMGDGKTLAMADRLNFFRGADWTEESVGTNAIGTCLVTGVPIQITGAEHFCTNHHLWTCSAAPIRNPGGLILGCLDMSGPYDKMHPHTLGLIVAAAQAIEKELCREMLKREWNSFKGVQVDGVPAFPHGQPAAGNAGAYRARFTFDDIIGTSRQIRAAVNLARRAAACSSTVLLLGESGSGKEIFAQAIHNGGDRRNGPFIPVNCASLPAGLIQSELFGYSDGAFTGARRGGQPGKFEMAHGGTLFLDEIGDMPLEMQANLLRVLQERNVTRVGGKKAIPVDVRIIAATNKDLFREVQKGNFREDLFYRINVLTIEIPPLRERAEDLSLLIRHFLAGISARVGKNLAGIDPAAMEILLSHRWPGNVRELANVLEQAIIFADGPVIQPGHLPRYLTGGSRRPVVGLGQVVTLEQMEINAIKEALAVFRGNITRTAKALGIGRNTLYEKIKKYGISLEG</sequence>
<dbReference type="PROSITE" id="PS00688">
    <property type="entry name" value="SIGMA54_INTERACT_3"/>
    <property type="match status" value="1"/>
</dbReference>
<dbReference type="RefSeq" id="WP_072868928.1">
    <property type="nucleotide sequence ID" value="NZ_FQZM01000019.1"/>
</dbReference>
<dbReference type="OrthoDB" id="9803970at2"/>
<evidence type="ECO:0000256" key="3">
    <source>
        <dbReference type="ARBA" id="ARBA00023015"/>
    </source>
</evidence>
<keyword evidence="8" id="KW-1185">Reference proteome</keyword>
<dbReference type="AlphaFoldDB" id="A0A1M6GK99"/>
<evidence type="ECO:0000259" key="6">
    <source>
        <dbReference type="PROSITE" id="PS50045"/>
    </source>
</evidence>
<dbReference type="PANTHER" id="PTHR32071">
    <property type="entry name" value="TRANSCRIPTIONAL REGULATORY PROTEIN"/>
    <property type="match status" value="1"/>
</dbReference>
<evidence type="ECO:0000256" key="5">
    <source>
        <dbReference type="ARBA" id="ARBA00023163"/>
    </source>
</evidence>
<dbReference type="SMART" id="SM00382">
    <property type="entry name" value="AAA"/>
    <property type="match status" value="1"/>
</dbReference>
<dbReference type="Pfam" id="PF01590">
    <property type="entry name" value="GAF"/>
    <property type="match status" value="1"/>
</dbReference>
<dbReference type="InterPro" id="IPR003593">
    <property type="entry name" value="AAA+_ATPase"/>
</dbReference>
<organism evidence="7 8">
    <name type="scientific">Desulfofundulus thermosubterraneus DSM 16057</name>
    <dbReference type="NCBI Taxonomy" id="1121432"/>
    <lineage>
        <taxon>Bacteria</taxon>
        <taxon>Bacillati</taxon>
        <taxon>Bacillota</taxon>
        <taxon>Clostridia</taxon>
        <taxon>Eubacteriales</taxon>
        <taxon>Peptococcaceae</taxon>
        <taxon>Desulfofundulus</taxon>
    </lineage>
</organism>
<keyword evidence="5" id="KW-0804">Transcription</keyword>
<dbReference type="Pfam" id="PF25601">
    <property type="entry name" value="AAA_lid_14"/>
    <property type="match status" value="1"/>
</dbReference>
<evidence type="ECO:0000256" key="2">
    <source>
        <dbReference type="ARBA" id="ARBA00022840"/>
    </source>
</evidence>
<dbReference type="Gene3D" id="1.10.10.60">
    <property type="entry name" value="Homeodomain-like"/>
    <property type="match status" value="1"/>
</dbReference>
<dbReference type="PANTHER" id="PTHR32071:SF57">
    <property type="entry name" value="C4-DICARBOXYLATE TRANSPORT TRANSCRIPTIONAL REGULATORY PROTEIN DCTD"/>
    <property type="match status" value="1"/>
</dbReference>
<dbReference type="InterPro" id="IPR025943">
    <property type="entry name" value="Sigma_54_int_dom_ATP-bd_2"/>
</dbReference>
<dbReference type="InterPro" id="IPR027417">
    <property type="entry name" value="P-loop_NTPase"/>
</dbReference>
<dbReference type="InterPro" id="IPR025662">
    <property type="entry name" value="Sigma_54_int_dom_ATP-bd_1"/>
</dbReference>
<accession>A0A1M6GK99</accession>
<proteinExistence type="predicted"/>
<dbReference type="STRING" id="1121432.SAMN02745219_01766"/>
<dbReference type="GO" id="GO:0006355">
    <property type="term" value="P:regulation of DNA-templated transcription"/>
    <property type="evidence" value="ECO:0007669"/>
    <property type="project" value="InterPro"/>
</dbReference>
<dbReference type="InterPro" id="IPR029016">
    <property type="entry name" value="GAF-like_dom_sf"/>
</dbReference>
<dbReference type="InterPro" id="IPR058031">
    <property type="entry name" value="AAA_lid_NorR"/>
</dbReference>
<evidence type="ECO:0000313" key="8">
    <source>
        <dbReference type="Proteomes" id="UP000184529"/>
    </source>
</evidence>
<evidence type="ECO:0000256" key="1">
    <source>
        <dbReference type="ARBA" id="ARBA00022741"/>
    </source>
</evidence>
<dbReference type="SUPFAM" id="SSF46689">
    <property type="entry name" value="Homeodomain-like"/>
    <property type="match status" value="1"/>
</dbReference>
<dbReference type="PROSITE" id="PS00676">
    <property type="entry name" value="SIGMA54_INTERACT_2"/>
    <property type="match status" value="1"/>
</dbReference>
<dbReference type="InterPro" id="IPR009057">
    <property type="entry name" value="Homeodomain-like_sf"/>
</dbReference>
<dbReference type="InterPro" id="IPR002197">
    <property type="entry name" value="HTH_Fis"/>
</dbReference>
<dbReference type="EMBL" id="FQZM01000019">
    <property type="protein sequence ID" value="SHJ10377.1"/>
    <property type="molecule type" value="Genomic_DNA"/>
</dbReference>
<dbReference type="PRINTS" id="PR01590">
    <property type="entry name" value="HTHFIS"/>
</dbReference>
<dbReference type="PROSITE" id="PS00675">
    <property type="entry name" value="SIGMA54_INTERACT_1"/>
    <property type="match status" value="1"/>
</dbReference>
<dbReference type="Pfam" id="PF00158">
    <property type="entry name" value="Sigma54_activat"/>
    <property type="match status" value="1"/>
</dbReference>
<keyword evidence="3" id="KW-0805">Transcription regulation</keyword>
<dbReference type="SUPFAM" id="SSF52540">
    <property type="entry name" value="P-loop containing nucleoside triphosphate hydrolases"/>
    <property type="match status" value="1"/>
</dbReference>
<dbReference type="GO" id="GO:0005524">
    <property type="term" value="F:ATP binding"/>
    <property type="evidence" value="ECO:0007669"/>
    <property type="project" value="UniProtKB-KW"/>
</dbReference>
<feature type="domain" description="Sigma-54 factor interaction" evidence="6">
    <location>
        <begin position="254"/>
        <end position="484"/>
    </location>
</feature>
<dbReference type="InterPro" id="IPR002078">
    <property type="entry name" value="Sigma_54_int"/>
</dbReference>
<dbReference type="Gene3D" id="3.40.50.300">
    <property type="entry name" value="P-loop containing nucleotide triphosphate hydrolases"/>
    <property type="match status" value="1"/>
</dbReference>
<dbReference type="InterPro" id="IPR025944">
    <property type="entry name" value="Sigma_54_int_dom_CS"/>
</dbReference>
<name>A0A1M6GK99_9FIRM</name>